<dbReference type="Proteomes" id="UP000298058">
    <property type="component" value="Unassembled WGS sequence"/>
</dbReference>
<dbReference type="Gene3D" id="3.30.450.40">
    <property type="match status" value="1"/>
</dbReference>
<dbReference type="OrthoDB" id="9801841at2"/>
<dbReference type="SMART" id="SM00065">
    <property type="entry name" value="GAF"/>
    <property type="match status" value="1"/>
</dbReference>
<keyword evidence="4" id="KW-1185">Reference proteome</keyword>
<dbReference type="InterPro" id="IPR053159">
    <property type="entry name" value="Hybrid_Histidine_Kinase"/>
</dbReference>
<dbReference type="SMART" id="SM00220">
    <property type="entry name" value="S_TKc"/>
    <property type="match status" value="1"/>
</dbReference>
<dbReference type="Gene3D" id="3.30.200.20">
    <property type="entry name" value="Phosphorylase Kinase, domain 1"/>
    <property type="match status" value="1"/>
</dbReference>
<comment type="caution">
    <text evidence="3">The sequence shown here is derived from an EMBL/GenBank/DDBJ whole genome shotgun (WGS) entry which is preliminary data.</text>
</comment>
<dbReference type="PANTHER" id="PTHR43642:SF1">
    <property type="entry name" value="HYBRID SIGNAL TRANSDUCTION HISTIDINE KINASE G"/>
    <property type="match status" value="1"/>
</dbReference>
<evidence type="ECO:0000313" key="4">
    <source>
        <dbReference type="Proteomes" id="UP000298058"/>
    </source>
</evidence>
<protein>
    <submittedName>
        <fullName evidence="3">GAF domain-containing protein</fullName>
    </submittedName>
</protein>
<feature type="domain" description="Protein kinase" evidence="2">
    <location>
        <begin position="7"/>
        <end position="271"/>
    </location>
</feature>
<dbReference type="InterPro" id="IPR008271">
    <property type="entry name" value="Ser/Thr_kinase_AS"/>
</dbReference>
<dbReference type="Pfam" id="PF00069">
    <property type="entry name" value="Pkinase"/>
    <property type="match status" value="1"/>
</dbReference>
<proteinExistence type="predicted"/>
<dbReference type="InterPro" id="IPR019734">
    <property type="entry name" value="TPR_rpt"/>
</dbReference>
<dbReference type="SUPFAM" id="SSF55781">
    <property type="entry name" value="GAF domain-like"/>
    <property type="match status" value="1"/>
</dbReference>
<dbReference type="SUPFAM" id="SSF48452">
    <property type="entry name" value="TPR-like"/>
    <property type="match status" value="2"/>
</dbReference>
<evidence type="ECO:0000313" key="3">
    <source>
        <dbReference type="EMBL" id="TGN21047.1"/>
    </source>
</evidence>
<dbReference type="Pfam" id="PF07228">
    <property type="entry name" value="SpoIIE"/>
    <property type="match status" value="1"/>
</dbReference>
<dbReference type="InterPro" id="IPR000719">
    <property type="entry name" value="Prot_kinase_dom"/>
</dbReference>
<feature type="repeat" description="TPR" evidence="1">
    <location>
        <begin position="1186"/>
        <end position="1219"/>
    </location>
</feature>
<dbReference type="PROSITE" id="PS50005">
    <property type="entry name" value="TPR"/>
    <property type="match status" value="1"/>
</dbReference>
<gene>
    <name evidence="3" type="ORF">EHS15_00575</name>
</gene>
<dbReference type="GO" id="GO:0004672">
    <property type="term" value="F:protein kinase activity"/>
    <property type="evidence" value="ECO:0007669"/>
    <property type="project" value="InterPro"/>
</dbReference>
<reference evidence="3" key="1">
    <citation type="journal article" date="2019" name="PLoS Negl. Trop. Dis.">
        <title>Revisiting the worldwide diversity of Leptospira species in the environment.</title>
        <authorList>
            <person name="Vincent A.T."/>
            <person name="Schiettekatte O."/>
            <person name="Bourhy P."/>
            <person name="Veyrier F.J."/>
            <person name="Picardeau M."/>
        </authorList>
    </citation>
    <scope>NUCLEOTIDE SEQUENCE [LARGE SCALE GENOMIC DNA]</scope>
    <source>
        <strain evidence="3">201300427</strain>
    </source>
</reference>
<organism evidence="3 4">
    <name type="scientific">Leptospira idonii</name>
    <dbReference type="NCBI Taxonomy" id="1193500"/>
    <lineage>
        <taxon>Bacteria</taxon>
        <taxon>Pseudomonadati</taxon>
        <taxon>Spirochaetota</taxon>
        <taxon>Spirochaetia</taxon>
        <taxon>Leptospirales</taxon>
        <taxon>Leptospiraceae</taxon>
        <taxon>Leptospira</taxon>
    </lineage>
</organism>
<dbReference type="Gene3D" id="3.40.50.300">
    <property type="entry name" value="P-loop containing nucleotide triphosphate hydrolases"/>
    <property type="match status" value="1"/>
</dbReference>
<sequence>MLKMAGFSSVEEIHSGKKSLVYRANQSGTPVIIKILNREYPDISEINRFKHEFEILQSLNQPGIIRTIALEKYNNSMAIIFEDMGGEPVSEIFREKNGYGLPEFLDFSLKASKALGEIHKANIVHNDIKAWNIIMNRQTGELRIIDFGSATLLTQRNSFMPLNESLYGTLAHISPEQTGRMNRTVDYRTDFYSLGVTFYQLITGELPFTYTDPMEMVHAHIAKIPVSPYEKKKVPKIISNIIMKLLEKNPEDRYQTVAGLVSDLERCSQTLSSGGEEALDGLKFVPGETDRSTKFQLPKKLYGRSEEVKQIVHTFRKVAEGKTELMLISGRSGIGKSVLINEVNKPITEYKGYFSSGKYDLFKRSIPYRGITQAFQKLIQQILAESQDSIHTWKESFVKALGPNAKIIIDVIPELETLMGAQPDVAVLDVSESQNRFNLVFQNFIKACCTEEHPVAIFLDDLQWADPSSIHLIRRILSDSEMKYLFLMLSFRDNEVYPTDPFSVLLSDLEEAGHSYKKINLEPISVEDITQLVTDSLYCKESEAKELAEILHFKTKGNPFYVNEVFKSLHEKELIYYEDNRWNLKLTQIKEVNISGNVIDLIVEKIKELPSEKIEILKLAACIGSWFKQEVYASIAGKPLSEVKQDLIDLANEEFFLLSETEVNFVHDKIQEATYTLISEEERSKNHYHIGKAYLSMLDRYKLEDHVFTIVNQWNQGIANIRTEEEKNRLKELNILAGNKSMASTAYEAALGFFEIAIQFLGTNPWDNDYENTLKLYTNKARSEYLSKQYEAAEKSFDLIFSKAKDTLDQIQMYELKSSMYVSQNKMLEALGMLKTALKLLGVNLPKNPGELSPLPEIIKFKIKLGNRKIEKLAELPVSTDQKYFAIMRLLNACIAPSFLAQPPLFPVIVLKMVNLTLKNGLSPISTFAFTAFGMIQGFALGDFDAGYQFGKLGTSLIGPLDAKAFKCRTLFLFSCMINHWKFHAREGVSSFYESFQSGMETGDLQYASYSLNNIHFQGLLRRQNLTELLDSYEKYETSFVSLKQYNAYQLFQLNRQIALNFKGEVENLLLLEEPYFFESKVLPEWIESKNANALYDYYLSKSRLEYFFGTKEKAYEYSLLGEPFEAAMFGMMYIPEHVFFNSLISASLYADTNDSSKKKEYLKRLRKNQKRFHKWAESSPANYGHKYHIVEGLLFQIRGNYTQAVSEFKKAIQIAKEQEYILEEAIANELCASVWFALGDESYANFHLVESHYLFIKWGAEPKAKQLEKLHPHLKKYGRRGIFSESDLSHSSNTTKLSSGSSGNFLDLNTVIKASQTISGEIQLGKLLEKMLKILFENAGAERGFFILKEGDELFVQAEGDSNSQHLEVLQKKPLDFLGDLLSPHIVNYVIRTKSIIILNDAVNEGMFVNDFYIKNKRPKSILCYPILNQGNLVGAVYLENNLTTDAFTPDRIEVLKILSSQIAVSVENSILYANLEEKVNERTKDLNQALTEVSGLKEQQDGDYFLTSLLIEPLGQNHSSSKNVSVDFLVEQKKKFQFKQWKAEIGGDLCVAANLELRDRRYTVVLNGDAMGKSIQGAGGALVLGSVFEAILQRGKDTSETKSSFPERWLKNAFTELHNTFTTFDGSMLISVFLCLIDEETGFIYFINAEHPLPVLYRDGKSSFLPHTYFYAKLGLLMTKRKNLQINTFQLEKDDILIIGSDGRDDLFLGTFDGEDRINEDDELFLKSVEKGKGEIAPILDSIKTNGQLIDDLSLVRVEFKALEGVKHNQISKMAMVTFHDALTRFKNKEYHKTLEILEGLIASEPNCGNHASIVKLHINTYLHLRDYAQALHHTIRYSDSYPSDVDCLFIISRCFKKIGDIEQAIDYGERLRLRTPKHKKNLMQLASLYRLNGNPEIADKILKEIT</sequence>
<name>A0A4R9M5S9_9LEPT</name>
<dbReference type="Pfam" id="PF01590">
    <property type="entry name" value="GAF"/>
    <property type="match status" value="1"/>
</dbReference>
<dbReference type="SMART" id="SM00028">
    <property type="entry name" value="TPR"/>
    <property type="match status" value="3"/>
</dbReference>
<dbReference type="PANTHER" id="PTHR43642">
    <property type="entry name" value="HYBRID SIGNAL TRANSDUCTION HISTIDINE KINASE G"/>
    <property type="match status" value="1"/>
</dbReference>
<dbReference type="InterPro" id="IPR003018">
    <property type="entry name" value="GAF"/>
</dbReference>
<dbReference type="InterPro" id="IPR001932">
    <property type="entry name" value="PPM-type_phosphatase-like_dom"/>
</dbReference>
<dbReference type="Gene3D" id="1.25.40.10">
    <property type="entry name" value="Tetratricopeptide repeat domain"/>
    <property type="match status" value="2"/>
</dbReference>
<dbReference type="Gene3D" id="3.60.40.10">
    <property type="entry name" value="PPM-type phosphatase domain"/>
    <property type="match status" value="1"/>
</dbReference>
<dbReference type="PROSITE" id="PS50011">
    <property type="entry name" value="PROTEIN_KINASE_DOM"/>
    <property type="match status" value="1"/>
</dbReference>
<dbReference type="EMBL" id="RQHW01000002">
    <property type="protein sequence ID" value="TGN21047.1"/>
    <property type="molecule type" value="Genomic_DNA"/>
</dbReference>
<dbReference type="SUPFAM" id="SSF56112">
    <property type="entry name" value="Protein kinase-like (PK-like)"/>
    <property type="match status" value="1"/>
</dbReference>
<dbReference type="InterPro" id="IPR029016">
    <property type="entry name" value="GAF-like_dom_sf"/>
</dbReference>
<dbReference type="InterPro" id="IPR041664">
    <property type="entry name" value="AAA_16"/>
</dbReference>
<dbReference type="Gene3D" id="1.10.510.10">
    <property type="entry name" value="Transferase(Phosphotransferase) domain 1"/>
    <property type="match status" value="1"/>
</dbReference>
<dbReference type="SUPFAM" id="SSF52540">
    <property type="entry name" value="P-loop containing nucleoside triphosphate hydrolases"/>
    <property type="match status" value="1"/>
</dbReference>
<dbReference type="InterPro" id="IPR011990">
    <property type="entry name" value="TPR-like_helical_dom_sf"/>
</dbReference>
<dbReference type="InterPro" id="IPR036457">
    <property type="entry name" value="PPM-type-like_dom_sf"/>
</dbReference>
<dbReference type="InterPro" id="IPR027417">
    <property type="entry name" value="P-loop_NTPase"/>
</dbReference>
<dbReference type="PROSITE" id="PS00108">
    <property type="entry name" value="PROTEIN_KINASE_ST"/>
    <property type="match status" value="1"/>
</dbReference>
<accession>A0A4R9M5S9</accession>
<dbReference type="InterPro" id="IPR011009">
    <property type="entry name" value="Kinase-like_dom_sf"/>
</dbReference>
<dbReference type="GO" id="GO:0005524">
    <property type="term" value="F:ATP binding"/>
    <property type="evidence" value="ECO:0007669"/>
    <property type="project" value="InterPro"/>
</dbReference>
<dbReference type="RefSeq" id="WP_135758582.1">
    <property type="nucleotide sequence ID" value="NZ_RQHW01000002.1"/>
</dbReference>
<keyword evidence="1" id="KW-0802">TPR repeat</keyword>
<evidence type="ECO:0000256" key="1">
    <source>
        <dbReference type="PROSITE-ProRule" id="PRU00339"/>
    </source>
</evidence>
<dbReference type="CDD" id="cd14014">
    <property type="entry name" value="STKc_PknB_like"/>
    <property type="match status" value="1"/>
</dbReference>
<evidence type="ECO:0000259" key="2">
    <source>
        <dbReference type="PROSITE" id="PS50011"/>
    </source>
</evidence>
<dbReference type="Pfam" id="PF13191">
    <property type="entry name" value="AAA_16"/>
    <property type="match status" value="1"/>
</dbReference>